<keyword evidence="1" id="KW-1133">Transmembrane helix</keyword>
<evidence type="ECO:0000256" key="1">
    <source>
        <dbReference type="SAM" id="Phobius"/>
    </source>
</evidence>
<feature type="transmembrane region" description="Helical" evidence="1">
    <location>
        <begin position="406"/>
        <end position="427"/>
    </location>
</feature>
<keyword evidence="1" id="KW-0812">Transmembrane</keyword>
<dbReference type="EMBL" id="JACNJN010000139">
    <property type="protein sequence ID" value="MBC8336108.1"/>
    <property type="molecule type" value="Genomic_DNA"/>
</dbReference>
<evidence type="ECO:0000313" key="3">
    <source>
        <dbReference type="Proteomes" id="UP000614469"/>
    </source>
</evidence>
<feature type="transmembrane region" description="Helical" evidence="1">
    <location>
        <begin position="334"/>
        <end position="366"/>
    </location>
</feature>
<comment type="caution">
    <text evidence="2">The sequence shown here is derived from an EMBL/GenBank/DDBJ whole genome shotgun (WGS) entry which is preliminary data.</text>
</comment>
<sequence length="664" mass="76710">MKKITLPKNEKTLLIIWFAINLIVGVFVVNDFGIGTDEPIYILYAEETLDAYNSFFGLLYEPVFDVKNLQYYGPAYVVTVSWITRFIPQILPKIPSIDIWHYSYFLLFQLTGLCLYAMIKRWFSSWTAWAVLVLFTTQPLLLGHSFINPKDIPFMFFFIFSIYLGFILADIVEKPSPVVSLNKPLQILKERWKLANSKKKALFVKVLKMTTMFIILLGIITPLLIQSIIVFFYSADIHSWAGNIFYNFATQATLAPVEDYVSKANKLFFRLEFFLIALTLITSLFYFVFLVAKVSQKSTKRYSLSFLNQMKSISLKKINIGISMRQILRNMITWRVALAGIILGYTISIRVLGPLAGLIVVLYLLLKGGRKSYPLIFAYIIWASITTYLTWPYLWSAPFAHFFESLSMMSNFPWGGNVLFNGAIYSANNIPDVYLPVLFNLQLTETFLVLFYSGFVLFIWQILKTEVRTDFLLFFTLGFLLIIIALIVMNSALYDNFRQLLFVLPPMFIVIGFSIEYIFTKIEKKWIRIFLIIALALPGIYSSIKLHPYEYIYYNSLIGGTEGAFRRFEMDYWRTSYRELALEVNHIADYEENIAIVGDSTFLPYARKDLIITRNQDANLEETGGYAVLTSRWNSDLFYPEAQIIKSVKRGGAILSVLKYIGQK</sequence>
<dbReference type="Proteomes" id="UP000614469">
    <property type="component" value="Unassembled WGS sequence"/>
</dbReference>
<feature type="transmembrane region" description="Helical" evidence="1">
    <location>
        <begin position="99"/>
        <end position="119"/>
    </location>
</feature>
<feature type="transmembrane region" description="Helical" evidence="1">
    <location>
        <begin position="273"/>
        <end position="292"/>
    </location>
</feature>
<accession>A0A8J6NME9</accession>
<feature type="transmembrane region" description="Helical" evidence="1">
    <location>
        <begin position="206"/>
        <end position="233"/>
    </location>
</feature>
<feature type="transmembrane region" description="Helical" evidence="1">
    <location>
        <begin position="526"/>
        <end position="544"/>
    </location>
</feature>
<dbReference type="AlphaFoldDB" id="A0A8J6NME9"/>
<protein>
    <recommendedName>
        <fullName evidence="4">Glycosyltransferase RgtA/B/C/D-like domain-containing protein</fullName>
    </recommendedName>
</protein>
<gene>
    <name evidence="2" type="ORF">H8E29_12640</name>
</gene>
<feature type="transmembrane region" description="Helical" evidence="1">
    <location>
        <begin position="471"/>
        <end position="494"/>
    </location>
</feature>
<feature type="transmembrane region" description="Helical" evidence="1">
    <location>
        <begin position="372"/>
        <end position="394"/>
    </location>
</feature>
<feature type="transmembrane region" description="Helical" evidence="1">
    <location>
        <begin position="500"/>
        <end position="519"/>
    </location>
</feature>
<feature type="transmembrane region" description="Helical" evidence="1">
    <location>
        <begin position="12"/>
        <end position="29"/>
    </location>
</feature>
<proteinExistence type="predicted"/>
<evidence type="ECO:0008006" key="4">
    <source>
        <dbReference type="Google" id="ProtNLM"/>
    </source>
</evidence>
<feature type="transmembrane region" description="Helical" evidence="1">
    <location>
        <begin position="433"/>
        <end position="459"/>
    </location>
</feature>
<name>A0A8J6NME9_9CHLR</name>
<evidence type="ECO:0000313" key="2">
    <source>
        <dbReference type="EMBL" id="MBC8336108.1"/>
    </source>
</evidence>
<feature type="transmembrane region" description="Helical" evidence="1">
    <location>
        <begin position="126"/>
        <end position="147"/>
    </location>
</feature>
<organism evidence="2 3">
    <name type="scientific">Candidatus Desulfolinea nitratireducens</name>
    <dbReference type="NCBI Taxonomy" id="2841698"/>
    <lineage>
        <taxon>Bacteria</taxon>
        <taxon>Bacillati</taxon>
        <taxon>Chloroflexota</taxon>
        <taxon>Anaerolineae</taxon>
        <taxon>Anaerolineales</taxon>
        <taxon>Anaerolineales incertae sedis</taxon>
        <taxon>Candidatus Desulfolinea</taxon>
    </lineage>
</organism>
<reference evidence="2 3" key="1">
    <citation type="submission" date="2020-08" db="EMBL/GenBank/DDBJ databases">
        <title>Bridging the membrane lipid divide: bacteria of the FCB group superphylum have the potential to synthesize archaeal ether lipids.</title>
        <authorList>
            <person name="Villanueva L."/>
            <person name="Von Meijenfeldt F.A.B."/>
            <person name="Westbye A.B."/>
            <person name="Yadav S."/>
            <person name="Hopmans E.C."/>
            <person name="Dutilh B.E."/>
            <person name="Sinninghe Damste J.S."/>
        </authorList>
    </citation>
    <scope>NUCLEOTIDE SEQUENCE [LARGE SCALE GENOMIC DNA]</scope>
    <source>
        <strain evidence="2">NIOZ-UU36</strain>
    </source>
</reference>
<keyword evidence="1" id="KW-0472">Membrane</keyword>
<feature type="transmembrane region" description="Helical" evidence="1">
    <location>
        <begin position="153"/>
        <end position="172"/>
    </location>
</feature>